<name>A0A8I0A3R3_9CLOT</name>
<proteinExistence type="predicted"/>
<evidence type="ECO:0000256" key="1">
    <source>
        <dbReference type="SAM" id="MobiDB-lite"/>
    </source>
</evidence>
<comment type="caution">
    <text evidence="3">The sequence shown here is derived from an EMBL/GenBank/DDBJ whole genome shotgun (WGS) entry which is preliminary data.</text>
</comment>
<feature type="chain" id="PRO_5034459056" evidence="2">
    <location>
        <begin position="28"/>
        <end position="183"/>
    </location>
</feature>
<dbReference type="AlphaFoldDB" id="A0A8I0A3R3"/>
<feature type="signal peptide" evidence="2">
    <location>
        <begin position="1"/>
        <end position="27"/>
    </location>
</feature>
<reference evidence="3" key="1">
    <citation type="submission" date="2020-08" db="EMBL/GenBank/DDBJ databases">
        <title>Genome public.</title>
        <authorList>
            <person name="Liu C."/>
            <person name="Sun Q."/>
        </authorList>
    </citation>
    <scope>NUCLEOTIDE SEQUENCE</scope>
    <source>
        <strain evidence="3">NSJ-42</strain>
    </source>
</reference>
<keyword evidence="2" id="KW-0732">Signal</keyword>
<evidence type="ECO:0000313" key="3">
    <source>
        <dbReference type="EMBL" id="MBC5639403.1"/>
    </source>
</evidence>
<evidence type="ECO:0000256" key="2">
    <source>
        <dbReference type="SAM" id="SignalP"/>
    </source>
</evidence>
<dbReference type="RefSeq" id="WP_186834682.1">
    <property type="nucleotide sequence ID" value="NZ_JACOOQ010000003.1"/>
</dbReference>
<evidence type="ECO:0000313" key="4">
    <source>
        <dbReference type="Proteomes" id="UP000662088"/>
    </source>
</evidence>
<sequence length="183" mass="21425">MKKKSLSLMLISLLVSTETLIMPTAQAFASVDTADILPCSCDDERHKDNCEKEKKKTEKYKKDCEKEKKETEKDCKDNKNSGEKEQKKEVCPDMQFWTEDNIKLLNSDQKNKLCEIQEKIKKGTALDESDKKALFELRDAVFKCKLGDKKYEEFKKLIEKKKCGDKLTKEEEEKLKCYFKELK</sequence>
<accession>A0A8I0A3R3</accession>
<dbReference type="Proteomes" id="UP000662088">
    <property type="component" value="Unassembled WGS sequence"/>
</dbReference>
<feature type="region of interest" description="Disordered" evidence="1">
    <location>
        <begin position="43"/>
        <end position="89"/>
    </location>
</feature>
<keyword evidence="4" id="KW-1185">Reference proteome</keyword>
<protein>
    <submittedName>
        <fullName evidence="3">Uncharacterized protein</fullName>
    </submittedName>
</protein>
<gene>
    <name evidence="3" type="ORF">H8R92_02960</name>
</gene>
<dbReference type="EMBL" id="JACOOQ010000003">
    <property type="protein sequence ID" value="MBC5639403.1"/>
    <property type="molecule type" value="Genomic_DNA"/>
</dbReference>
<organism evidence="3 4">
    <name type="scientific">Clostridium lentum</name>
    <dbReference type="NCBI Taxonomy" id="2763037"/>
    <lineage>
        <taxon>Bacteria</taxon>
        <taxon>Bacillati</taxon>
        <taxon>Bacillota</taxon>
        <taxon>Clostridia</taxon>
        <taxon>Eubacteriales</taxon>
        <taxon>Clostridiaceae</taxon>
        <taxon>Clostridium</taxon>
    </lineage>
</organism>